<dbReference type="GO" id="GO:0005524">
    <property type="term" value="F:ATP binding"/>
    <property type="evidence" value="ECO:0007669"/>
    <property type="project" value="UniProtKB-KW"/>
</dbReference>
<keyword evidence="6" id="KW-1133">Transmembrane helix</keyword>
<keyword evidence="8" id="KW-1185">Reference proteome</keyword>
<dbReference type="EMBL" id="RQZF01000001">
    <property type="protein sequence ID" value="RRC96113.1"/>
    <property type="molecule type" value="Genomic_DNA"/>
</dbReference>
<evidence type="ECO:0000256" key="5">
    <source>
        <dbReference type="SAM" id="MobiDB-lite"/>
    </source>
</evidence>
<keyword evidence="6" id="KW-0472">Membrane</keyword>
<evidence type="ECO:0000256" key="3">
    <source>
        <dbReference type="ARBA" id="ARBA00022777"/>
    </source>
</evidence>
<dbReference type="SUPFAM" id="SSF63999">
    <property type="entry name" value="Thiamin pyrophosphokinase, catalytic domain"/>
    <property type="match status" value="1"/>
</dbReference>
<evidence type="ECO:0000313" key="8">
    <source>
        <dbReference type="Proteomes" id="UP000280444"/>
    </source>
</evidence>
<evidence type="ECO:0000256" key="4">
    <source>
        <dbReference type="ARBA" id="ARBA00022840"/>
    </source>
</evidence>
<dbReference type="AlphaFoldDB" id="A0A3P1SFP4"/>
<feature type="region of interest" description="Disordered" evidence="5">
    <location>
        <begin position="1"/>
        <end position="22"/>
    </location>
</feature>
<keyword evidence="1" id="KW-0808">Transferase</keyword>
<dbReference type="InterPro" id="IPR047795">
    <property type="entry name" value="Put_SteA-like"/>
</dbReference>
<keyword evidence="3 7" id="KW-0418">Kinase</keyword>
<evidence type="ECO:0000313" key="7">
    <source>
        <dbReference type="EMBL" id="RRC96113.1"/>
    </source>
</evidence>
<dbReference type="GO" id="GO:0016301">
    <property type="term" value="F:kinase activity"/>
    <property type="evidence" value="ECO:0007669"/>
    <property type="project" value="UniProtKB-KW"/>
</dbReference>
<dbReference type="InterPro" id="IPR036759">
    <property type="entry name" value="TPK_catalytic_sf"/>
</dbReference>
<dbReference type="OrthoDB" id="5169996at2"/>
<sequence>MTVNPIDRSQSSSPQSDPAAGIRARVRVDARARKLAARLERGEIAVIDHPDVDRATAQALISAGAVAVLNSSPSSSGRYPNLGPALLLEAGIVVIDDCGPDIMTLREGDEVVIVDDRVTRSGTTIATGVRQSLADIQASIENTRDGLSTRVAAFAATTGEYFEREAPLLLEQVGLPEIETKLEGATVLVVFDDPNSAQELKACREWIRDTNPLVIAVEGGADIAAKARLHPSIIVGDMELVSEKLLRSRAELIVSESLDRPSPGKERLKRMGLEYRVMETSSTAKDAAILLATLAQAQVIVTVGDRTSLDDFLDQGRTGMAGTFFTRLLAGTRLVSAAAIAATHRPRIRAASVLFLILAAVAALGAALSVTPLGEDLIGYFGDLAGVWVTQTPQSDTVVGQ</sequence>
<name>A0A3P1SFP4_9ACTO</name>
<dbReference type="GO" id="GO:0004788">
    <property type="term" value="F:thiamine diphosphokinase activity"/>
    <property type="evidence" value="ECO:0007669"/>
    <property type="project" value="InterPro"/>
</dbReference>
<keyword evidence="2" id="KW-0547">Nucleotide-binding</keyword>
<evidence type="ECO:0000256" key="6">
    <source>
        <dbReference type="SAM" id="Phobius"/>
    </source>
</evidence>
<proteinExistence type="predicted"/>
<dbReference type="GO" id="GO:0009229">
    <property type="term" value="P:thiamine diphosphate biosynthetic process"/>
    <property type="evidence" value="ECO:0007669"/>
    <property type="project" value="InterPro"/>
</dbReference>
<feature type="transmembrane region" description="Helical" evidence="6">
    <location>
        <begin position="353"/>
        <end position="374"/>
    </location>
</feature>
<keyword evidence="4" id="KW-0067">ATP-binding</keyword>
<evidence type="ECO:0000256" key="1">
    <source>
        <dbReference type="ARBA" id="ARBA00022679"/>
    </source>
</evidence>
<evidence type="ECO:0000256" key="2">
    <source>
        <dbReference type="ARBA" id="ARBA00022741"/>
    </source>
</evidence>
<reference evidence="7 8" key="1">
    <citation type="submission" date="2018-11" db="EMBL/GenBank/DDBJ databases">
        <title>Genomes From Bacteria Associated with the Canine Oral Cavity: a Test Case for Automated Genome-Based Taxonomic Assignment.</title>
        <authorList>
            <person name="Coil D.A."/>
            <person name="Jospin G."/>
            <person name="Darling A.E."/>
            <person name="Wallis C."/>
            <person name="Davis I.J."/>
            <person name="Harris S."/>
            <person name="Eisen J.A."/>
            <person name="Holcombe L.J."/>
            <person name="O'Flynn C."/>
        </authorList>
    </citation>
    <scope>NUCLEOTIDE SEQUENCE [LARGE SCALE GENOMIC DNA]</scope>
    <source>
        <strain evidence="7 8">OH770</strain>
    </source>
</reference>
<dbReference type="RefSeq" id="WP_124867371.1">
    <property type="nucleotide sequence ID" value="NZ_RQZF01000001.1"/>
</dbReference>
<organism evidence="7 8">
    <name type="scientific">Schaalia canis</name>
    <dbReference type="NCBI Taxonomy" id="100469"/>
    <lineage>
        <taxon>Bacteria</taxon>
        <taxon>Bacillati</taxon>
        <taxon>Actinomycetota</taxon>
        <taxon>Actinomycetes</taxon>
        <taxon>Actinomycetales</taxon>
        <taxon>Actinomycetaceae</taxon>
        <taxon>Schaalia</taxon>
    </lineage>
</organism>
<comment type="caution">
    <text evidence="7">The sequence shown here is derived from an EMBL/GenBank/DDBJ whole genome shotgun (WGS) entry which is preliminary data.</text>
</comment>
<accession>A0A3P1SFP4</accession>
<keyword evidence="6" id="KW-0812">Transmembrane</keyword>
<protein>
    <submittedName>
        <fullName evidence="7">Thiamine pyrophosphokinase</fullName>
    </submittedName>
</protein>
<dbReference type="Proteomes" id="UP000280444">
    <property type="component" value="Unassembled WGS sequence"/>
</dbReference>
<dbReference type="NCBIfam" id="NF040608">
    <property type="entry name" value="division_SteA"/>
    <property type="match status" value="1"/>
</dbReference>
<gene>
    <name evidence="7" type="ORF">EII11_00065</name>
</gene>
<feature type="compositionally biased region" description="Low complexity" evidence="5">
    <location>
        <begin position="7"/>
        <end position="22"/>
    </location>
</feature>